<keyword evidence="4" id="KW-1133">Transmembrane helix</keyword>
<evidence type="ECO:0000256" key="4">
    <source>
        <dbReference type="ARBA" id="ARBA00022989"/>
    </source>
</evidence>
<name>A0A0L6CNM5_9MICO</name>
<dbReference type="STRING" id="1631356.VV01_06685"/>
<evidence type="ECO:0000256" key="1">
    <source>
        <dbReference type="ARBA" id="ARBA00004141"/>
    </source>
</evidence>
<keyword evidence="5" id="KW-0472">Membrane</keyword>
<dbReference type="GO" id="GO:0016020">
    <property type="term" value="C:membrane"/>
    <property type="evidence" value="ECO:0007669"/>
    <property type="project" value="UniProtKB-SubCell"/>
</dbReference>
<evidence type="ECO:0000313" key="7">
    <source>
        <dbReference type="Proteomes" id="UP000037397"/>
    </source>
</evidence>
<proteinExistence type="inferred from homology"/>
<dbReference type="EMBL" id="LAIR01000002">
    <property type="protein sequence ID" value="KNX39255.1"/>
    <property type="molecule type" value="Genomic_DNA"/>
</dbReference>
<dbReference type="InterPro" id="IPR012506">
    <property type="entry name" value="TMEM86B-like"/>
</dbReference>
<keyword evidence="7" id="KW-1185">Reference proteome</keyword>
<protein>
    <recommendedName>
        <fullName evidence="8">Lysoplasmalogenase</fullName>
    </recommendedName>
</protein>
<comment type="similarity">
    <text evidence="2">Belongs to the TMEM86 family.</text>
</comment>
<comment type="subcellular location">
    <subcellularLocation>
        <location evidence="1">Membrane</location>
        <topology evidence="1">Multi-pass membrane protein</topology>
    </subcellularLocation>
</comment>
<evidence type="ECO:0000256" key="3">
    <source>
        <dbReference type="ARBA" id="ARBA00022692"/>
    </source>
</evidence>
<evidence type="ECO:0000313" key="6">
    <source>
        <dbReference type="EMBL" id="KNX39255.1"/>
    </source>
</evidence>
<evidence type="ECO:0008006" key="8">
    <source>
        <dbReference type="Google" id="ProtNLM"/>
    </source>
</evidence>
<dbReference type="Proteomes" id="UP000037397">
    <property type="component" value="Unassembled WGS sequence"/>
</dbReference>
<evidence type="ECO:0000256" key="2">
    <source>
        <dbReference type="ARBA" id="ARBA00007375"/>
    </source>
</evidence>
<gene>
    <name evidence="6" type="ORF">VV01_06685</name>
</gene>
<organism evidence="6 7">
    <name type="scientific">Luteipulveratus halotolerans</name>
    <dbReference type="NCBI Taxonomy" id="1631356"/>
    <lineage>
        <taxon>Bacteria</taxon>
        <taxon>Bacillati</taxon>
        <taxon>Actinomycetota</taxon>
        <taxon>Actinomycetes</taxon>
        <taxon>Micrococcales</taxon>
        <taxon>Dermacoccaceae</taxon>
        <taxon>Luteipulveratus</taxon>
    </lineage>
</organism>
<dbReference type="Pfam" id="PF07947">
    <property type="entry name" value="YhhN"/>
    <property type="match status" value="1"/>
</dbReference>
<comment type="caution">
    <text evidence="6">The sequence shown here is derived from an EMBL/GenBank/DDBJ whole genome shotgun (WGS) entry which is preliminary data.</text>
</comment>
<dbReference type="AlphaFoldDB" id="A0A0L6CNM5"/>
<evidence type="ECO:0000256" key="5">
    <source>
        <dbReference type="ARBA" id="ARBA00023136"/>
    </source>
</evidence>
<accession>A0A0L6CNM5</accession>
<sequence length="231" mass="23716">MTRAVTAHPERAAYIALAAATTVTGALERHRAHAVVKTPLVPMLQVGLVRRARASRPAGLATLLTATTGAAVGDWFTLEASGGDERGRRRLRAGASAFGVQQAGYIALLLRAGHRPTRRTVVPVVATLAGLALLESRSGDGGVAAPDPVLTGYGVLLGSMAALAMGAPDSTRAGTQAGGAAFLASDATIIVREHLLRGPRAQAAAEAFVLASYTISQALLVDGLEGRIERE</sequence>
<keyword evidence="3" id="KW-0812">Transmembrane</keyword>
<reference evidence="7" key="1">
    <citation type="submission" date="2015-03" db="EMBL/GenBank/DDBJ databases">
        <title>Luteipulveratus halotolerans sp. nov., a novel actinobacterium (Dermacoccaceae) from Sarawak, Malaysia.</title>
        <authorList>
            <person name="Juboi H."/>
            <person name="Basik A."/>
            <person name="Shamsul S.S."/>
            <person name="Arnold P."/>
            <person name="Schmitt E.K."/>
            <person name="Sanglier J.-J."/>
            <person name="Yeo T."/>
        </authorList>
    </citation>
    <scope>NUCLEOTIDE SEQUENCE [LARGE SCALE GENOMIC DNA]</scope>
    <source>
        <strain evidence="7">C296001</strain>
    </source>
</reference>